<evidence type="ECO:0000313" key="10">
    <source>
        <dbReference type="Proteomes" id="UP000254337"/>
    </source>
</evidence>
<evidence type="ECO:0000313" key="9">
    <source>
        <dbReference type="EMBL" id="AXL21612.1"/>
    </source>
</evidence>
<dbReference type="AlphaFoldDB" id="A0A346B0G9"/>
<evidence type="ECO:0000256" key="3">
    <source>
        <dbReference type="ARBA" id="ARBA00022428"/>
    </source>
</evidence>
<dbReference type="GO" id="GO:0004659">
    <property type="term" value="F:prenyltransferase activity"/>
    <property type="evidence" value="ECO:0007669"/>
    <property type="project" value="InterPro"/>
</dbReference>
<dbReference type="EMBL" id="CP029462">
    <property type="protein sequence ID" value="AXL21612.1"/>
    <property type="molecule type" value="Genomic_DNA"/>
</dbReference>
<dbReference type="GO" id="GO:0016020">
    <property type="term" value="C:membrane"/>
    <property type="evidence" value="ECO:0007669"/>
    <property type="project" value="UniProtKB-SubCell"/>
</dbReference>
<dbReference type="InterPro" id="IPR026046">
    <property type="entry name" value="UBIAD1"/>
</dbReference>
<dbReference type="PIRSF" id="PIRSF005355">
    <property type="entry name" value="UBIAD1"/>
    <property type="match status" value="1"/>
</dbReference>
<keyword evidence="4 9" id="KW-0808">Transferase</keyword>
<feature type="transmembrane region" description="Helical" evidence="8">
    <location>
        <begin position="46"/>
        <end position="64"/>
    </location>
</feature>
<feature type="transmembrane region" description="Helical" evidence="8">
    <location>
        <begin position="250"/>
        <end position="273"/>
    </location>
</feature>
<dbReference type="UniPathway" id="UPA00079"/>
<evidence type="ECO:0000256" key="5">
    <source>
        <dbReference type="ARBA" id="ARBA00022692"/>
    </source>
</evidence>
<dbReference type="InterPro" id="IPR000537">
    <property type="entry name" value="UbiA_prenyltransferase"/>
</dbReference>
<feature type="transmembrane region" description="Helical" evidence="8">
    <location>
        <begin position="153"/>
        <end position="172"/>
    </location>
</feature>
<reference evidence="9 10" key="1">
    <citation type="submission" date="2018-05" db="EMBL/GenBank/DDBJ databases">
        <title>Complete genome sequence of Megasphaera sp. AJH120T, isolated from the ceca of a chicken.</title>
        <authorList>
            <person name="Maki J."/>
            <person name="Looft T."/>
        </authorList>
    </citation>
    <scope>NUCLEOTIDE SEQUENCE [LARGE SCALE GENOMIC DNA]</scope>
    <source>
        <strain evidence="9 10">AJH120</strain>
    </source>
</reference>
<feature type="transmembrane region" description="Helical" evidence="8">
    <location>
        <begin position="225"/>
        <end position="244"/>
    </location>
</feature>
<comment type="pathway">
    <text evidence="2">Quinol/quinone metabolism; menaquinone biosynthesis.</text>
</comment>
<evidence type="ECO:0000256" key="6">
    <source>
        <dbReference type="ARBA" id="ARBA00022989"/>
    </source>
</evidence>
<name>A0A346B0G9_9FIRM</name>
<dbReference type="OrthoDB" id="9767568at2"/>
<keyword evidence="5 8" id="KW-0812">Transmembrane</keyword>
<organism evidence="9 10">
    <name type="scientific">Megasphaera stantonii</name>
    <dbReference type="NCBI Taxonomy" id="2144175"/>
    <lineage>
        <taxon>Bacteria</taxon>
        <taxon>Bacillati</taxon>
        <taxon>Bacillota</taxon>
        <taxon>Negativicutes</taxon>
        <taxon>Veillonellales</taxon>
        <taxon>Veillonellaceae</taxon>
        <taxon>Megasphaera</taxon>
    </lineage>
</organism>
<sequence length="309" mass="32391">MAGRQAMSVTAAVRLANPHSWVAAVYPAVFGELYCLLVGYDLSWLQAVLLLGACILMQSSVNTLNDYFDFVKGTDTTDDFVEVHDAVLVYEDIAPKQALYLGLAYLAAAALLVLPVIIGAGPAPWCIGLVGGLVVLAYSGGKTPLSYLPVGELVSGGVMGGLIPLGVAAAVHGIVDGLALILAIPFIIGIGLVMMTNNISDIEKDRQARRKTLPVVVGRPKAVRLYRAAVVCWIVSLLVIPVWYGGLSGLVVPALAALTGRKVFAFLLTSPLIPQERVRQMKCIAMANVLGNGAYLIGAALAVLAGRAV</sequence>
<dbReference type="GO" id="GO:0042371">
    <property type="term" value="P:vitamin K biosynthetic process"/>
    <property type="evidence" value="ECO:0007669"/>
    <property type="project" value="TreeGrafter"/>
</dbReference>
<evidence type="ECO:0000256" key="2">
    <source>
        <dbReference type="ARBA" id="ARBA00004863"/>
    </source>
</evidence>
<dbReference type="PANTHER" id="PTHR13929:SF0">
    <property type="entry name" value="UBIA PRENYLTRANSFERASE DOMAIN-CONTAINING PROTEIN 1"/>
    <property type="match status" value="1"/>
</dbReference>
<protein>
    <submittedName>
        <fullName evidence="9">Prenyltransferase</fullName>
    </submittedName>
</protein>
<dbReference type="Gene3D" id="1.10.357.140">
    <property type="entry name" value="UbiA prenyltransferase"/>
    <property type="match status" value="1"/>
</dbReference>
<comment type="subcellular location">
    <subcellularLocation>
        <location evidence="1">Membrane</location>
        <topology evidence="1">Multi-pass membrane protein</topology>
    </subcellularLocation>
</comment>
<keyword evidence="6 8" id="KW-1133">Transmembrane helix</keyword>
<proteinExistence type="predicted"/>
<feature type="transmembrane region" description="Helical" evidence="8">
    <location>
        <begin position="21"/>
        <end position="40"/>
    </location>
</feature>
<dbReference type="Proteomes" id="UP000254337">
    <property type="component" value="Chromosome"/>
</dbReference>
<accession>A0A346B0G9</accession>
<gene>
    <name evidence="9" type="ORF">DKB62_08550</name>
</gene>
<keyword evidence="3" id="KW-0474">Menaquinone biosynthesis</keyword>
<keyword evidence="10" id="KW-1185">Reference proteome</keyword>
<evidence type="ECO:0000256" key="8">
    <source>
        <dbReference type="SAM" id="Phobius"/>
    </source>
</evidence>
<evidence type="ECO:0000256" key="1">
    <source>
        <dbReference type="ARBA" id="ARBA00004141"/>
    </source>
</evidence>
<feature type="transmembrane region" description="Helical" evidence="8">
    <location>
        <begin position="122"/>
        <end position="141"/>
    </location>
</feature>
<dbReference type="CDD" id="cd13962">
    <property type="entry name" value="PT_UbiA_UBIAD1"/>
    <property type="match status" value="1"/>
</dbReference>
<evidence type="ECO:0000256" key="7">
    <source>
        <dbReference type="ARBA" id="ARBA00023136"/>
    </source>
</evidence>
<evidence type="ECO:0000256" key="4">
    <source>
        <dbReference type="ARBA" id="ARBA00022679"/>
    </source>
</evidence>
<dbReference type="GO" id="GO:0009234">
    <property type="term" value="P:menaquinone biosynthetic process"/>
    <property type="evidence" value="ECO:0007669"/>
    <property type="project" value="UniProtKB-UniPathway"/>
</dbReference>
<feature type="transmembrane region" description="Helical" evidence="8">
    <location>
        <begin position="285"/>
        <end position="306"/>
    </location>
</feature>
<dbReference type="RefSeq" id="WP_107195391.1">
    <property type="nucleotide sequence ID" value="NZ_CP029462.1"/>
</dbReference>
<feature type="transmembrane region" description="Helical" evidence="8">
    <location>
        <begin position="98"/>
        <end position="116"/>
    </location>
</feature>
<keyword evidence="7 8" id="KW-0472">Membrane</keyword>
<dbReference type="Pfam" id="PF01040">
    <property type="entry name" value="UbiA"/>
    <property type="match status" value="1"/>
</dbReference>
<dbReference type="PANTHER" id="PTHR13929">
    <property type="entry name" value="1,4-DIHYDROXY-2-NAPHTHOATE OCTAPRENYLTRANSFERASE"/>
    <property type="match status" value="1"/>
</dbReference>
<dbReference type="KEGG" id="meg:DKB62_08550"/>
<dbReference type="InterPro" id="IPR044878">
    <property type="entry name" value="UbiA_sf"/>
</dbReference>
<feature type="transmembrane region" description="Helical" evidence="8">
    <location>
        <begin position="178"/>
        <end position="200"/>
    </location>
</feature>